<name>A0A5N6LDJ1_9ASTR</name>
<protein>
    <submittedName>
        <fullName evidence="2">Uncharacterized protein</fullName>
    </submittedName>
</protein>
<keyword evidence="3" id="KW-1185">Reference proteome</keyword>
<evidence type="ECO:0000313" key="3">
    <source>
        <dbReference type="Proteomes" id="UP000326396"/>
    </source>
</evidence>
<evidence type="ECO:0000313" key="2">
    <source>
        <dbReference type="EMBL" id="KAD0650527.1"/>
    </source>
</evidence>
<sequence>MSAICRPHLQTSFAEEVDQTSARRRRRWSRAVEIERPRAVEEETATVEIERGGGDRDRTRGDRTRGDLGDRAAAVEEPSRRWVAAMTAVAWGASAVEGDGLEMGTYRTHCISHWANTNTYSRYEDVGLKEPMSLIRKISKSHSITTTEEEHKG</sequence>
<comment type="caution">
    <text evidence="2">The sequence shown here is derived from an EMBL/GenBank/DDBJ whole genome shotgun (WGS) entry which is preliminary data.</text>
</comment>
<feature type="compositionally biased region" description="Basic and acidic residues" evidence="1">
    <location>
        <begin position="48"/>
        <end position="77"/>
    </location>
</feature>
<feature type="region of interest" description="Disordered" evidence="1">
    <location>
        <begin position="43"/>
        <end position="77"/>
    </location>
</feature>
<dbReference type="EMBL" id="SZYD01001501">
    <property type="protein sequence ID" value="KAD0650527.1"/>
    <property type="molecule type" value="Genomic_DNA"/>
</dbReference>
<gene>
    <name evidence="2" type="ORF">E3N88_43927</name>
</gene>
<dbReference type="Proteomes" id="UP000326396">
    <property type="component" value="Unassembled WGS sequence"/>
</dbReference>
<proteinExistence type="predicted"/>
<reference evidence="2 3" key="1">
    <citation type="submission" date="2019-05" db="EMBL/GenBank/DDBJ databases">
        <title>Mikania micrantha, genome provides insights into the molecular mechanism of rapid growth.</title>
        <authorList>
            <person name="Liu B."/>
        </authorList>
    </citation>
    <scope>NUCLEOTIDE SEQUENCE [LARGE SCALE GENOMIC DNA]</scope>
    <source>
        <strain evidence="2">NLD-2019</strain>
        <tissue evidence="2">Leaf</tissue>
    </source>
</reference>
<dbReference type="AlphaFoldDB" id="A0A5N6LDJ1"/>
<accession>A0A5N6LDJ1</accession>
<evidence type="ECO:0000256" key="1">
    <source>
        <dbReference type="SAM" id="MobiDB-lite"/>
    </source>
</evidence>
<organism evidence="2 3">
    <name type="scientific">Mikania micrantha</name>
    <name type="common">bitter vine</name>
    <dbReference type="NCBI Taxonomy" id="192012"/>
    <lineage>
        <taxon>Eukaryota</taxon>
        <taxon>Viridiplantae</taxon>
        <taxon>Streptophyta</taxon>
        <taxon>Embryophyta</taxon>
        <taxon>Tracheophyta</taxon>
        <taxon>Spermatophyta</taxon>
        <taxon>Magnoliopsida</taxon>
        <taxon>eudicotyledons</taxon>
        <taxon>Gunneridae</taxon>
        <taxon>Pentapetalae</taxon>
        <taxon>asterids</taxon>
        <taxon>campanulids</taxon>
        <taxon>Asterales</taxon>
        <taxon>Asteraceae</taxon>
        <taxon>Asteroideae</taxon>
        <taxon>Heliantheae alliance</taxon>
        <taxon>Eupatorieae</taxon>
        <taxon>Mikania</taxon>
    </lineage>
</organism>